<dbReference type="AlphaFoldDB" id="B9YDG0"/>
<feature type="compositionally biased region" description="Acidic residues" evidence="1">
    <location>
        <begin position="294"/>
        <end position="304"/>
    </location>
</feature>
<dbReference type="HOGENOM" id="CLU_499461_0_0_9"/>
<dbReference type="Proteomes" id="UP000005950">
    <property type="component" value="Unassembled WGS sequence"/>
</dbReference>
<reference evidence="2 3" key="2">
    <citation type="submission" date="2009-02" db="EMBL/GenBank/DDBJ databases">
        <title>Draft genome sequence of Holdemania filiformis DSM 12042.</title>
        <authorList>
            <person name="Sudarsanam P."/>
            <person name="Ley R."/>
            <person name="Guruge J."/>
            <person name="Turnbaugh P.J."/>
            <person name="Mahowald M."/>
            <person name="Liep D."/>
            <person name="Gordon J."/>
        </authorList>
    </citation>
    <scope>NUCLEOTIDE SEQUENCE [LARGE SCALE GENOMIC DNA]</scope>
    <source>
        <strain evidence="2 3">DSM 12042</strain>
    </source>
</reference>
<evidence type="ECO:0008006" key="4">
    <source>
        <dbReference type="Google" id="ProtNLM"/>
    </source>
</evidence>
<feature type="compositionally biased region" description="Acidic residues" evidence="1">
    <location>
        <begin position="266"/>
        <end position="279"/>
    </location>
</feature>
<feature type="region of interest" description="Disordered" evidence="1">
    <location>
        <begin position="264"/>
        <end position="321"/>
    </location>
</feature>
<dbReference type="eggNOG" id="COG1653">
    <property type="taxonomic scope" value="Bacteria"/>
</dbReference>
<comment type="caution">
    <text evidence="2">The sequence shown here is derived from an EMBL/GenBank/DDBJ whole genome shotgun (WGS) entry which is preliminary data.</text>
</comment>
<dbReference type="PROSITE" id="PS51257">
    <property type="entry name" value="PROKAR_LIPOPROTEIN"/>
    <property type="match status" value="1"/>
</dbReference>
<proteinExistence type="predicted"/>
<name>B9YDG0_9FIRM</name>
<dbReference type="EMBL" id="ACCF01000243">
    <property type="protein sequence ID" value="EEF65981.1"/>
    <property type="molecule type" value="Genomic_DNA"/>
</dbReference>
<evidence type="ECO:0000256" key="1">
    <source>
        <dbReference type="SAM" id="MobiDB-lite"/>
    </source>
</evidence>
<dbReference type="SUPFAM" id="SSF53850">
    <property type="entry name" value="Periplasmic binding protein-like II"/>
    <property type="match status" value="1"/>
</dbReference>
<dbReference type="STRING" id="545696.HOLDEFILI_03883"/>
<dbReference type="OrthoDB" id="1642899at2"/>
<organism evidence="2 3">
    <name type="scientific">Holdemania filiformis DSM 12042</name>
    <dbReference type="NCBI Taxonomy" id="545696"/>
    <lineage>
        <taxon>Bacteria</taxon>
        <taxon>Bacillati</taxon>
        <taxon>Bacillota</taxon>
        <taxon>Erysipelotrichia</taxon>
        <taxon>Erysipelotrichales</taxon>
        <taxon>Erysipelotrichaceae</taxon>
        <taxon>Holdemania</taxon>
    </lineage>
</organism>
<evidence type="ECO:0000313" key="3">
    <source>
        <dbReference type="Proteomes" id="UP000005950"/>
    </source>
</evidence>
<reference evidence="2 3" key="1">
    <citation type="submission" date="2008-12" db="EMBL/GenBank/DDBJ databases">
        <authorList>
            <person name="Fulton L."/>
            <person name="Clifton S."/>
            <person name="Fulton B."/>
            <person name="Xu J."/>
            <person name="Minx P."/>
            <person name="Pepin K.H."/>
            <person name="Johnson M."/>
            <person name="Bhonagiri V."/>
            <person name="Nash W.E."/>
            <person name="Mardis E.R."/>
            <person name="Wilson R.K."/>
        </authorList>
    </citation>
    <scope>NUCLEOTIDE SEQUENCE [LARGE SCALE GENOMIC DNA]</scope>
    <source>
        <strain evidence="2 3">DSM 12042</strain>
    </source>
</reference>
<sequence>MRKLLLLFSIGVMLALGGCAEEKPCIAEKGIVCYNEEAQQYQVEEGAKIRVMVENEAYGQALEELWNKEHPEQTDVIEPIVVQSFDAATWLGYKTDIALLWSNDAAQIINNFMPVQPELEAVIQEHAPRQFGELLNVDGLRYVPMSYYGLVFSTNMTMLSEMGYDVSDENDDGLVDQFDSFEELMKLADEWGGQARTYHERQMEAVFPFAISELWASMVFLSADDFRFFASQDALISGMETEEFLEALKFLRAMGEHSWYLYSEESAGEEQPEVSDVEDENSRDTDSELPVVDSESEVESEEFPPESNNVKESQDSSEEEEEIILPYQIKNDRAFNGGWLYDVYLEKLISPFSLVGTWMYYNQQEDIEQQDFYFSPMPSWKEKILSPLAKTKGYLLSAGTKYPSAANEVYRIIRSEAGIQAYIDTVDEIPAVTQVDRLENRPNLETEENEEGKESQTIEPYYLAFRNENQRQISYAFSFSQEESMVAFEKDPSVRGWDMLSEIGLIEIAQQVIKQEITPEEAQLELLENSENWMKPFKPVDEELE</sequence>
<dbReference type="Gene3D" id="3.40.190.10">
    <property type="entry name" value="Periplasmic binding protein-like II"/>
    <property type="match status" value="1"/>
</dbReference>
<gene>
    <name evidence="2" type="ORF">HOLDEFILI_03883</name>
</gene>
<dbReference type="RefSeq" id="WP_006061020.1">
    <property type="nucleotide sequence ID" value="NZ_GG657562.1"/>
</dbReference>
<protein>
    <recommendedName>
        <fullName evidence="4">ABC transporter, solute-binding protein</fullName>
    </recommendedName>
</protein>
<evidence type="ECO:0000313" key="2">
    <source>
        <dbReference type="EMBL" id="EEF65981.1"/>
    </source>
</evidence>
<accession>B9YDG0</accession>